<dbReference type="EMBL" id="JAJBZG010000001">
    <property type="protein sequence ID" value="MCB7479847.1"/>
    <property type="molecule type" value="Genomic_DNA"/>
</dbReference>
<dbReference type="PANTHER" id="PTHR42852:SF6">
    <property type="entry name" value="THIOL:DISULFIDE INTERCHANGE PROTEIN DSBE"/>
    <property type="match status" value="1"/>
</dbReference>
<dbReference type="InterPro" id="IPR025380">
    <property type="entry name" value="DUF4369"/>
</dbReference>
<dbReference type="InterPro" id="IPR036249">
    <property type="entry name" value="Thioredoxin-like_sf"/>
</dbReference>
<dbReference type="Pfam" id="PF08534">
    <property type="entry name" value="Redoxin"/>
    <property type="match status" value="1"/>
</dbReference>
<keyword evidence="4" id="KW-0676">Redox-active center</keyword>
<dbReference type="InterPro" id="IPR013766">
    <property type="entry name" value="Thioredoxin_domain"/>
</dbReference>
<evidence type="ECO:0000256" key="2">
    <source>
        <dbReference type="ARBA" id="ARBA00022748"/>
    </source>
</evidence>
<proteinExistence type="predicted"/>
<protein>
    <submittedName>
        <fullName evidence="6">AhpC/TSA family protein</fullName>
    </submittedName>
</protein>
<keyword evidence="7" id="KW-1185">Reference proteome</keyword>
<gene>
    <name evidence="6" type="ORF">LGQ90_01110</name>
</gene>
<evidence type="ECO:0000259" key="5">
    <source>
        <dbReference type="PROSITE" id="PS51352"/>
    </source>
</evidence>
<dbReference type="CDD" id="cd02966">
    <property type="entry name" value="TlpA_like_family"/>
    <property type="match status" value="1"/>
</dbReference>
<comment type="caution">
    <text evidence="6">The sequence shown here is derived from an EMBL/GenBank/DDBJ whole genome shotgun (WGS) entry which is preliminary data.</text>
</comment>
<evidence type="ECO:0000313" key="6">
    <source>
        <dbReference type="EMBL" id="MCB7479847.1"/>
    </source>
</evidence>
<dbReference type="InterPro" id="IPR050553">
    <property type="entry name" value="Thioredoxin_ResA/DsbE_sf"/>
</dbReference>
<evidence type="ECO:0000256" key="3">
    <source>
        <dbReference type="ARBA" id="ARBA00023157"/>
    </source>
</evidence>
<feature type="domain" description="Thioredoxin" evidence="5">
    <location>
        <begin position="214"/>
        <end position="355"/>
    </location>
</feature>
<accession>A0A9X1LGG5</accession>
<dbReference type="PANTHER" id="PTHR42852">
    <property type="entry name" value="THIOL:DISULFIDE INTERCHANGE PROTEIN DSBE"/>
    <property type="match status" value="1"/>
</dbReference>
<comment type="subcellular location">
    <subcellularLocation>
        <location evidence="1">Cell envelope</location>
    </subcellularLocation>
</comment>
<organism evidence="6 7">
    <name type="scientific">Christiangramia sediminis</name>
    <dbReference type="NCBI Taxonomy" id="2881336"/>
    <lineage>
        <taxon>Bacteria</taxon>
        <taxon>Pseudomonadati</taxon>
        <taxon>Bacteroidota</taxon>
        <taxon>Flavobacteriia</taxon>
        <taxon>Flavobacteriales</taxon>
        <taxon>Flavobacteriaceae</taxon>
        <taxon>Christiangramia</taxon>
    </lineage>
</organism>
<dbReference type="GO" id="GO:0030313">
    <property type="term" value="C:cell envelope"/>
    <property type="evidence" value="ECO:0007669"/>
    <property type="project" value="UniProtKB-SubCell"/>
</dbReference>
<dbReference type="RefSeq" id="WP_229337271.1">
    <property type="nucleotide sequence ID" value="NZ_JAJBZG010000001.1"/>
</dbReference>
<evidence type="ECO:0000313" key="7">
    <source>
        <dbReference type="Proteomes" id="UP001139414"/>
    </source>
</evidence>
<dbReference type="SUPFAM" id="SSF52833">
    <property type="entry name" value="Thioredoxin-like"/>
    <property type="match status" value="1"/>
</dbReference>
<reference evidence="6" key="1">
    <citation type="submission" date="2021-10" db="EMBL/GenBank/DDBJ databases">
        <title>Gramella sp. ASW11-100T, isolated from marine sediment.</title>
        <authorList>
            <person name="Xia C."/>
        </authorList>
    </citation>
    <scope>NUCLEOTIDE SEQUENCE</scope>
    <source>
        <strain evidence="6">ASW11-100</strain>
    </source>
</reference>
<name>A0A9X1LGG5_9FLAO</name>
<keyword evidence="3" id="KW-1015">Disulfide bond</keyword>
<dbReference type="Gene3D" id="3.40.30.10">
    <property type="entry name" value="Glutaredoxin"/>
    <property type="match status" value="1"/>
</dbReference>
<evidence type="ECO:0000256" key="4">
    <source>
        <dbReference type="ARBA" id="ARBA00023284"/>
    </source>
</evidence>
<sequence>MNILRNFGILLIVAFIMTNCNNQNEIYYLTGQVHSADINSILLKGVNQDLRFDSIIEIPVKNGKFKYEYKLDHARGYDLMLGIAKEKGSGRFMPVFLDNSDINLEIYEEEKFDQNVIEGGQLNEELKSFKNYKDSLFNKYPELSFEDELELKNRYILENPSILSYFFFLNNLIYFQDLIHVDEAVKQHKILSENNKYHPYNKLAKNLLSAMTEAKIGNKFIDFNAPDLKGKSVKLSNEIKGKIALLDLWATWCGPCIKKTREVIPIYNEYKDHGFTIVGVAGEFKNTERLERFLKKEKWPWKNLVELDRQNSIWQKYGVDGGGGAMFLIDENGKLLAKNPDPEEIRKELEKRLVQ</sequence>
<dbReference type="GO" id="GO:0016491">
    <property type="term" value="F:oxidoreductase activity"/>
    <property type="evidence" value="ECO:0007669"/>
    <property type="project" value="InterPro"/>
</dbReference>
<evidence type="ECO:0000256" key="1">
    <source>
        <dbReference type="ARBA" id="ARBA00004196"/>
    </source>
</evidence>
<dbReference type="GO" id="GO:0017004">
    <property type="term" value="P:cytochrome complex assembly"/>
    <property type="evidence" value="ECO:0007669"/>
    <property type="project" value="UniProtKB-KW"/>
</dbReference>
<dbReference type="PROSITE" id="PS51352">
    <property type="entry name" value="THIOREDOXIN_2"/>
    <property type="match status" value="1"/>
</dbReference>
<dbReference type="AlphaFoldDB" id="A0A9X1LGG5"/>
<dbReference type="Proteomes" id="UP001139414">
    <property type="component" value="Unassembled WGS sequence"/>
</dbReference>
<dbReference type="InterPro" id="IPR013740">
    <property type="entry name" value="Redoxin"/>
</dbReference>
<dbReference type="Pfam" id="PF14289">
    <property type="entry name" value="DUF4369"/>
    <property type="match status" value="1"/>
</dbReference>
<keyword evidence="2" id="KW-0201">Cytochrome c-type biogenesis</keyword>